<feature type="signal peptide" evidence="1">
    <location>
        <begin position="1"/>
        <end position="18"/>
    </location>
</feature>
<organism evidence="3 4">
    <name type="scientific">Dokdonia ponticola</name>
    <dbReference type="NCBI Taxonomy" id="2041041"/>
    <lineage>
        <taxon>Bacteria</taxon>
        <taxon>Pseudomonadati</taxon>
        <taxon>Bacteroidota</taxon>
        <taxon>Flavobacteriia</taxon>
        <taxon>Flavobacteriales</taxon>
        <taxon>Flavobacteriaceae</taxon>
        <taxon>Dokdonia</taxon>
    </lineage>
</organism>
<feature type="domain" description="Beta-lactamase-related" evidence="2">
    <location>
        <begin position="39"/>
        <end position="344"/>
    </location>
</feature>
<dbReference type="Proteomes" id="UP001596043">
    <property type="component" value="Unassembled WGS sequence"/>
</dbReference>
<feature type="chain" id="PRO_5045495859" evidence="1">
    <location>
        <begin position="19"/>
        <end position="459"/>
    </location>
</feature>
<dbReference type="EMBL" id="JBHSFV010000018">
    <property type="protein sequence ID" value="MFC4636366.1"/>
    <property type="molecule type" value="Genomic_DNA"/>
</dbReference>
<evidence type="ECO:0000256" key="1">
    <source>
        <dbReference type="SAM" id="SignalP"/>
    </source>
</evidence>
<accession>A0ABV9I3S1</accession>
<dbReference type="GO" id="GO:0016787">
    <property type="term" value="F:hydrolase activity"/>
    <property type="evidence" value="ECO:0007669"/>
    <property type="project" value="UniProtKB-KW"/>
</dbReference>
<evidence type="ECO:0000313" key="4">
    <source>
        <dbReference type="Proteomes" id="UP001596043"/>
    </source>
</evidence>
<name>A0ABV9I3S1_9FLAO</name>
<dbReference type="InterPro" id="IPR050491">
    <property type="entry name" value="AmpC-like"/>
</dbReference>
<protein>
    <submittedName>
        <fullName evidence="3">Serine hydrolase domain-containing protein</fullName>
        <ecNumber evidence="3">3.-.-.-</ecNumber>
    </submittedName>
</protein>
<evidence type="ECO:0000313" key="3">
    <source>
        <dbReference type="EMBL" id="MFC4636366.1"/>
    </source>
</evidence>
<dbReference type="InterPro" id="IPR012338">
    <property type="entry name" value="Beta-lactam/transpept-like"/>
</dbReference>
<keyword evidence="3" id="KW-0378">Hydrolase</keyword>
<keyword evidence="4" id="KW-1185">Reference proteome</keyword>
<reference evidence="4" key="1">
    <citation type="journal article" date="2019" name="Int. J. Syst. Evol. Microbiol.">
        <title>The Global Catalogue of Microorganisms (GCM) 10K type strain sequencing project: providing services to taxonomists for standard genome sequencing and annotation.</title>
        <authorList>
            <consortium name="The Broad Institute Genomics Platform"/>
            <consortium name="The Broad Institute Genome Sequencing Center for Infectious Disease"/>
            <person name="Wu L."/>
            <person name="Ma J."/>
        </authorList>
    </citation>
    <scope>NUCLEOTIDE SEQUENCE [LARGE SCALE GENOMIC DNA]</scope>
    <source>
        <strain evidence="4">YJ-61-S</strain>
    </source>
</reference>
<keyword evidence="1" id="KW-0732">Signal</keyword>
<dbReference type="Gene3D" id="3.40.710.10">
    <property type="entry name" value="DD-peptidase/beta-lactamase superfamily"/>
    <property type="match status" value="1"/>
</dbReference>
<dbReference type="InterPro" id="IPR001466">
    <property type="entry name" value="Beta-lactam-related"/>
</dbReference>
<gene>
    <name evidence="3" type="ORF">ACFO3O_20840</name>
</gene>
<proteinExistence type="predicted"/>
<dbReference type="SUPFAM" id="SSF56601">
    <property type="entry name" value="beta-lactamase/transpeptidase-like"/>
    <property type="match status" value="1"/>
</dbReference>
<dbReference type="RefSeq" id="WP_379982490.1">
    <property type="nucleotide sequence ID" value="NZ_JBHSFV010000018.1"/>
</dbReference>
<evidence type="ECO:0000259" key="2">
    <source>
        <dbReference type="Pfam" id="PF00144"/>
    </source>
</evidence>
<dbReference type="PANTHER" id="PTHR46825:SF9">
    <property type="entry name" value="BETA-LACTAMASE-RELATED DOMAIN-CONTAINING PROTEIN"/>
    <property type="match status" value="1"/>
</dbReference>
<dbReference type="Pfam" id="PF00144">
    <property type="entry name" value="Beta-lactamase"/>
    <property type="match status" value="1"/>
</dbReference>
<sequence>MKHILRISLFLFTLFSFAQQFDNQLETIDQFLSEEYPKNEPGAVVLISKGDEIVFQKAYGLASLQPKRKLKTDMIFRIASMTKQFTSAAVLQLVEAGKVSLTDTIQQYVPYYPVKKYPITIHHLLSQTSGVPDYFDVDEDEFYLLAKDYEPKDLIAYYKEEPLRFEPGSQWEYSNGNYPLLNAVIEKVSGMKKRAYMQQFIFEPLGMKSSAIGDPDHEIPAFKGMKKKIVTGYAEDEVGIFKEGPVMSNTVGGVRTNVYDLYLWHRALHDKTVLSDFVVSQLTTEKKTNTGEGTGYGYGFFIKELQGSPTVQHGGNLFGFTSNGLYLPEEDVFVCVLSNTKFDRTPDIADYIGSVMLNNPIVIQKKSEIERDAYKEYIGEYYLKGEENKRFEIQLFDTQLILVPIDAPGTATTLQAITTDQFKSKGANLEITFVRNENDEVIGFSAVQNETYYFVKVAP</sequence>
<dbReference type="EC" id="3.-.-.-" evidence="3"/>
<dbReference type="PANTHER" id="PTHR46825">
    <property type="entry name" value="D-ALANYL-D-ALANINE-CARBOXYPEPTIDASE/ENDOPEPTIDASE AMPH"/>
    <property type="match status" value="1"/>
</dbReference>
<comment type="caution">
    <text evidence="3">The sequence shown here is derived from an EMBL/GenBank/DDBJ whole genome shotgun (WGS) entry which is preliminary data.</text>
</comment>